<reference evidence="1 2" key="1">
    <citation type="submission" date="2020-07" db="EMBL/GenBank/DDBJ databases">
        <title>Characterization of Pectobacterium aroidearum strains causing soft rot on Amorphophallus konjac.</title>
        <authorList>
            <person name="Xie H."/>
        </authorList>
    </citation>
    <scope>NUCLEOTIDE SEQUENCE [LARGE SCALE GENOMIC DNA]</scope>
    <source>
        <strain evidence="1 2">MY10</strain>
    </source>
</reference>
<evidence type="ECO:0000313" key="1">
    <source>
        <dbReference type="EMBL" id="MBA5233882.1"/>
    </source>
</evidence>
<keyword evidence="1" id="KW-0808">Transferase</keyword>
<keyword evidence="2" id="KW-1185">Reference proteome</keyword>
<dbReference type="Proteomes" id="UP000530038">
    <property type="component" value="Unassembled WGS sequence"/>
</dbReference>
<comment type="caution">
    <text evidence="1">The sequence shown here is derived from an EMBL/GenBank/DDBJ whole genome shotgun (WGS) entry which is preliminary data.</text>
</comment>
<organism evidence="1 2">
    <name type="scientific">Pectobacterium aroidearum</name>
    <dbReference type="NCBI Taxonomy" id="1201031"/>
    <lineage>
        <taxon>Bacteria</taxon>
        <taxon>Pseudomonadati</taxon>
        <taxon>Pseudomonadota</taxon>
        <taxon>Gammaproteobacteria</taxon>
        <taxon>Enterobacterales</taxon>
        <taxon>Pectobacteriaceae</taxon>
        <taxon>Pectobacterium</taxon>
    </lineage>
</organism>
<gene>
    <name evidence="1" type="ORF">H2Y56_17475</name>
</gene>
<name>A0ABR5ZHA0_9GAMM</name>
<dbReference type="RefSeq" id="WP_181830140.1">
    <property type="nucleotide sequence ID" value="NZ_CP104757.1"/>
</dbReference>
<accession>A0ABR5ZHA0</accession>
<evidence type="ECO:0000313" key="2">
    <source>
        <dbReference type="Proteomes" id="UP000530038"/>
    </source>
</evidence>
<protein>
    <submittedName>
        <fullName evidence="1">Glycosyl transferase</fullName>
    </submittedName>
</protein>
<dbReference type="EMBL" id="JACERK010000009">
    <property type="protein sequence ID" value="MBA5233882.1"/>
    <property type="molecule type" value="Genomic_DNA"/>
</dbReference>
<dbReference type="InterPro" id="IPR029044">
    <property type="entry name" value="Nucleotide-diphossugar_trans"/>
</dbReference>
<dbReference type="Gene3D" id="3.90.550.10">
    <property type="entry name" value="Spore Coat Polysaccharide Biosynthesis Protein SpsA, Chain A"/>
    <property type="match status" value="1"/>
</dbReference>
<dbReference type="GO" id="GO:0016740">
    <property type="term" value="F:transferase activity"/>
    <property type="evidence" value="ECO:0007669"/>
    <property type="project" value="UniProtKB-KW"/>
</dbReference>
<proteinExistence type="predicted"/>
<sequence length="299" mass="34581">MLYNCSIENSSTIKSILDTIIDCTDVKLLIWNNGGNILEIEDINKYILDCKTKNISTEIYQDVRNLSLSKIYNYFINKKDYDFISIFDQDTYIEKSFIKNIKNNVKYDLICPEVYLSNKENVKSSPVYNKGKINTDFVEPGDFNARAIFTCASGITFSSRLVKIIIDKYGFVFDEKYAFYWADHDLFERLCAFDFIKGLCIGNISHDMSGVGNDFDKMKESAKLEHGYGQILRRIYNDNKSGLLQNFIYAVKYSVRSKCSIRASMKIIQCALLKSHPRSKNEVNKKIKPARQIIMKTKK</sequence>
<dbReference type="SUPFAM" id="SSF53448">
    <property type="entry name" value="Nucleotide-diphospho-sugar transferases"/>
    <property type="match status" value="1"/>
</dbReference>